<dbReference type="Pfam" id="PF09397">
    <property type="entry name" value="FtsK_gamma"/>
    <property type="match status" value="1"/>
</dbReference>
<dbReference type="InterPro" id="IPR007358">
    <property type="entry name" value="Nucleoid_associated_NdpA"/>
</dbReference>
<organism evidence="6 7">
    <name type="scientific">Stutzerimonas stutzeri</name>
    <name type="common">Pseudomonas stutzeri</name>
    <dbReference type="NCBI Taxonomy" id="316"/>
    <lineage>
        <taxon>Bacteria</taxon>
        <taxon>Pseudomonadati</taxon>
        <taxon>Pseudomonadota</taxon>
        <taxon>Gammaproteobacteria</taxon>
        <taxon>Pseudomonadales</taxon>
        <taxon>Pseudomonadaceae</taxon>
        <taxon>Stutzerimonas</taxon>
    </lineage>
</organism>
<dbReference type="InterPro" id="IPR018541">
    <property type="entry name" value="Ftsk_gamma"/>
</dbReference>
<name>A0AA40V934_STUST</name>
<dbReference type="SUPFAM" id="SSF46785">
    <property type="entry name" value="Winged helix' DNA-binding domain"/>
    <property type="match status" value="1"/>
</dbReference>
<protein>
    <submittedName>
        <fullName evidence="6">Nucleoid-associated protein YejK</fullName>
    </submittedName>
</protein>
<dbReference type="GO" id="GO:0003690">
    <property type="term" value="F:double-stranded DNA binding"/>
    <property type="evidence" value="ECO:0007669"/>
    <property type="project" value="TreeGrafter"/>
</dbReference>
<feature type="compositionally biased region" description="Basic and acidic residues" evidence="4">
    <location>
        <begin position="330"/>
        <end position="347"/>
    </location>
</feature>
<comment type="caution">
    <text evidence="6">The sequence shown here is derived from an EMBL/GenBank/DDBJ whole genome shotgun (WGS) entry which is preliminary data.</text>
</comment>
<evidence type="ECO:0000313" key="7">
    <source>
        <dbReference type="Proteomes" id="UP001138621"/>
    </source>
</evidence>
<evidence type="ECO:0000256" key="2">
    <source>
        <dbReference type="ARBA" id="ARBA00009035"/>
    </source>
</evidence>
<sequence length="414" mass="46012">MPVRHCIVHFIDKKPDGSPAVLHARDTELLPSQVVDDMLADLNDSYNAKAGKAWGFFQPESGAYPFSGWLASFLDGKQNFSAFSRIAVEHLQKLIEESNLATGGHVVFIQYQQGLTEYLLIGLLHHSEGVALNEELEVKQANYLDLSRLQLATRINLSEWQNNKASRQYISYLKGKNGRRVSDYFKDFIGCQEGIDGPSETRTLLKAFSDFVESEDLPEKQAREMTDTLVGYASSQAKCGGSIALKDLSGLIDEDRPSAFYDHILSKDYGLSPEIPADKGTLSRFRRFTGRAEGLSISFDSHLLGSKVEFDQNHGTLTLRSLPAQLTEQLRKAAPKEEPNTTHRESAPVEDGQDDPLYPDAVKYVRESSRASVAALQRKLMIGYNRAARIVEHMEISGVVSTMDSQGARIVLPV</sequence>
<feature type="domain" description="FtsK gamma" evidence="5">
    <location>
        <begin position="351"/>
        <end position="413"/>
    </location>
</feature>
<dbReference type="Gene3D" id="1.10.10.10">
    <property type="entry name" value="Winged helix-like DNA-binding domain superfamily/Winged helix DNA-binding domain"/>
    <property type="match status" value="1"/>
</dbReference>
<dbReference type="AlphaFoldDB" id="A0AA40V934"/>
<evidence type="ECO:0000259" key="5">
    <source>
        <dbReference type="SMART" id="SM00843"/>
    </source>
</evidence>
<dbReference type="GO" id="GO:0003727">
    <property type="term" value="F:single-stranded RNA binding"/>
    <property type="evidence" value="ECO:0007669"/>
    <property type="project" value="TreeGrafter"/>
</dbReference>
<dbReference type="Pfam" id="PF04245">
    <property type="entry name" value="NA37"/>
    <property type="match status" value="1"/>
</dbReference>
<keyword evidence="3" id="KW-0963">Cytoplasm</keyword>
<accession>A0AA40V934</accession>
<dbReference type="PANTHER" id="PTHR38772">
    <property type="match status" value="1"/>
</dbReference>
<dbReference type="NCBIfam" id="NF001557">
    <property type="entry name" value="PRK00378.1"/>
    <property type="match status" value="1"/>
</dbReference>
<proteinExistence type="inferred from homology"/>
<dbReference type="InterPro" id="IPR036388">
    <property type="entry name" value="WH-like_DNA-bd_sf"/>
</dbReference>
<dbReference type="Proteomes" id="UP001138621">
    <property type="component" value="Unassembled WGS sequence"/>
</dbReference>
<feature type="region of interest" description="Disordered" evidence="4">
    <location>
        <begin position="330"/>
        <end position="356"/>
    </location>
</feature>
<evidence type="ECO:0000256" key="4">
    <source>
        <dbReference type="SAM" id="MobiDB-lite"/>
    </source>
</evidence>
<evidence type="ECO:0000256" key="3">
    <source>
        <dbReference type="ARBA" id="ARBA00022490"/>
    </source>
</evidence>
<dbReference type="SMART" id="SM00843">
    <property type="entry name" value="Ftsk_gamma"/>
    <property type="match status" value="1"/>
</dbReference>
<reference evidence="6" key="1">
    <citation type="submission" date="2020-02" db="EMBL/GenBank/DDBJ databases">
        <title>Synteny-based analysis reveals conserved mechanism for high triclosan tolerance in Pseudomonas, as well as instances of horizontal transfer.</title>
        <authorList>
            <person name="Mcfarland A.G."/>
            <person name="Bertucci H.K."/>
            <person name="Litmann E."/>
            <person name="Shen J."/>
            <person name="Huttenhower C."/>
            <person name="Hartmann E.M."/>
        </authorList>
    </citation>
    <scope>NUCLEOTIDE SEQUENCE</scope>
    <source>
        <strain evidence="6">109A1</strain>
    </source>
</reference>
<dbReference type="GO" id="GO:0043590">
    <property type="term" value="C:bacterial nucleoid"/>
    <property type="evidence" value="ECO:0007669"/>
    <property type="project" value="TreeGrafter"/>
</dbReference>
<comment type="subcellular location">
    <subcellularLocation>
        <location evidence="1">Cytoplasm</location>
        <location evidence="1">Nucleoid</location>
    </subcellularLocation>
</comment>
<comment type="similarity">
    <text evidence="2">Belongs to the YejK family.</text>
</comment>
<dbReference type="InterPro" id="IPR036390">
    <property type="entry name" value="WH_DNA-bd_sf"/>
</dbReference>
<evidence type="ECO:0000256" key="1">
    <source>
        <dbReference type="ARBA" id="ARBA00004453"/>
    </source>
</evidence>
<dbReference type="PANTHER" id="PTHR38772:SF1">
    <property type="entry name" value="NUCLEOID-ASSOCIATED PROTEIN YEJK"/>
    <property type="match status" value="1"/>
</dbReference>
<dbReference type="EMBL" id="JAAMRD010000020">
    <property type="protein sequence ID" value="MBA1306732.1"/>
    <property type="molecule type" value="Genomic_DNA"/>
</dbReference>
<evidence type="ECO:0000313" key="6">
    <source>
        <dbReference type="EMBL" id="MBA1306732.1"/>
    </source>
</evidence>
<gene>
    <name evidence="6" type="primary">yejK</name>
    <name evidence="6" type="ORF">G7024_20245</name>
</gene>